<name>A0A654APX2_SPHMU</name>
<dbReference type="Proteomes" id="UP000432350">
    <property type="component" value="Unassembled WGS sequence"/>
</dbReference>
<evidence type="ECO:0000313" key="1">
    <source>
        <dbReference type="EMBL" id="VXC69805.1"/>
    </source>
</evidence>
<organism evidence="1 2">
    <name type="scientific">Sphingobacterium multivorum</name>
    <dbReference type="NCBI Taxonomy" id="28454"/>
    <lineage>
        <taxon>Bacteria</taxon>
        <taxon>Pseudomonadati</taxon>
        <taxon>Bacteroidota</taxon>
        <taxon>Sphingobacteriia</taxon>
        <taxon>Sphingobacteriales</taxon>
        <taxon>Sphingobacteriaceae</taxon>
        <taxon>Sphingobacterium</taxon>
    </lineage>
</organism>
<evidence type="ECO:0000313" key="2">
    <source>
        <dbReference type="Proteomes" id="UP000432350"/>
    </source>
</evidence>
<dbReference type="AlphaFoldDB" id="A0A654APX2"/>
<reference evidence="1 2" key="1">
    <citation type="submission" date="2019-10" db="EMBL/GenBank/DDBJ databases">
        <authorList>
            <person name="Karimi E."/>
        </authorList>
    </citation>
    <scope>NUCLEOTIDE SEQUENCE [LARGE SCALE GENOMIC DNA]</scope>
    <source>
        <strain evidence="1">Sphingobacterium sp. 8BC</strain>
    </source>
</reference>
<protein>
    <submittedName>
        <fullName evidence="1">Uncharacterized protein</fullName>
    </submittedName>
</protein>
<proteinExistence type="predicted"/>
<gene>
    <name evidence="1" type="ORF">SPHINGO8BC_150533</name>
</gene>
<accession>A0A654APX2</accession>
<sequence>MESLSSLIHAIKLELKQFKKNKNFHRLFKKKEQTIETV</sequence>
<dbReference type="EMBL" id="CABWMV010000007">
    <property type="protein sequence ID" value="VXC69805.1"/>
    <property type="molecule type" value="Genomic_DNA"/>
</dbReference>